<dbReference type="Gene3D" id="3.40.50.2000">
    <property type="entry name" value="Glycogen Phosphorylase B"/>
    <property type="match status" value="2"/>
</dbReference>
<dbReference type="Pfam" id="PF13692">
    <property type="entry name" value="Glyco_trans_1_4"/>
    <property type="match status" value="1"/>
</dbReference>
<keyword evidence="2" id="KW-0808">Transferase</keyword>
<proteinExistence type="predicted"/>
<dbReference type="Pfam" id="PF13439">
    <property type="entry name" value="Glyco_transf_4"/>
    <property type="match status" value="1"/>
</dbReference>
<dbReference type="GO" id="GO:0016757">
    <property type="term" value="F:glycosyltransferase activity"/>
    <property type="evidence" value="ECO:0007669"/>
    <property type="project" value="TreeGrafter"/>
</dbReference>
<name>A0A0N0E2J2_9PSED</name>
<dbReference type="PATRIC" id="fig|50340.43.peg.1939"/>
<dbReference type="RefSeq" id="WP_054061496.1">
    <property type="nucleotide sequence ID" value="NZ_JAQMZR010000023.1"/>
</dbReference>
<dbReference type="CDD" id="cd03801">
    <property type="entry name" value="GT4_PimA-like"/>
    <property type="match status" value="1"/>
</dbReference>
<dbReference type="OrthoDB" id="9807209at2"/>
<feature type="domain" description="Glycosyltransferase subfamily 4-like N-terminal" evidence="1">
    <location>
        <begin position="17"/>
        <end position="209"/>
    </location>
</feature>
<dbReference type="PANTHER" id="PTHR12526">
    <property type="entry name" value="GLYCOSYLTRANSFERASE"/>
    <property type="match status" value="1"/>
</dbReference>
<comment type="caution">
    <text evidence="2">The sequence shown here is derived from an EMBL/GenBank/DDBJ whole genome shotgun (WGS) entry which is preliminary data.</text>
</comment>
<evidence type="ECO:0000313" key="3">
    <source>
        <dbReference type="Proteomes" id="UP000037931"/>
    </source>
</evidence>
<protein>
    <submittedName>
        <fullName evidence="2">Glycosyltransferase</fullName>
    </submittedName>
</protein>
<dbReference type="InterPro" id="IPR028098">
    <property type="entry name" value="Glyco_trans_4-like_N"/>
</dbReference>
<dbReference type="Proteomes" id="UP000037931">
    <property type="component" value="Unassembled WGS sequence"/>
</dbReference>
<reference evidence="2 3" key="1">
    <citation type="journal article" date="2015" name="PLoS ONE">
        <title>Rice-Infecting Pseudomonas Genomes Are Highly Accessorized and Harbor Multiple Putative Virulence Mechanisms to Cause Sheath Brown Rot.</title>
        <authorList>
            <person name="Quibod I.L."/>
            <person name="Grande G."/>
            <person name="Oreiro E.G."/>
            <person name="Borja F.N."/>
            <person name="Dossa G.S."/>
            <person name="Mauleon R."/>
            <person name="Cruz C.V."/>
            <person name="Oliva R."/>
        </authorList>
    </citation>
    <scope>NUCLEOTIDE SEQUENCE [LARGE SCALE GENOMIC DNA]</scope>
    <source>
        <strain evidence="2 3">IRRI 6609</strain>
    </source>
</reference>
<evidence type="ECO:0000313" key="2">
    <source>
        <dbReference type="EMBL" id="KPA88960.1"/>
    </source>
</evidence>
<accession>A0A0N0E2J2</accession>
<evidence type="ECO:0000259" key="1">
    <source>
        <dbReference type="Pfam" id="PF13439"/>
    </source>
</evidence>
<gene>
    <name evidence="2" type="ORF">PF66_04640</name>
</gene>
<organism evidence="2 3">
    <name type="scientific">Pseudomonas asplenii</name>
    <dbReference type="NCBI Taxonomy" id="53407"/>
    <lineage>
        <taxon>Bacteria</taxon>
        <taxon>Pseudomonadati</taxon>
        <taxon>Pseudomonadota</taxon>
        <taxon>Gammaproteobacteria</taxon>
        <taxon>Pseudomonadales</taxon>
        <taxon>Pseudomonadaceae</taxon>
        <taxon>Pseudomonas</taxon>
    </lineage>
</organism>
<keyword evidence="3" id="KW-1185">Reference proteome</keyword>
<dbReference type="SUPFAM" id="SSF53756">
    <property type="entry name" value="UDP-Glycosyltransferase/glycogen phosphorylase"/>
    <property type="match status" value="1"/>
</dbReference>
<dbReference type="STRING" id="50340.PF66_04640"/>
<dbReference type="EMBL" id="JSYZ01000018">
    <property type="protein sequence ID" value="KPA88960.1"/>
    <property type="molecule type" value="Genomic_DNA"/>
</dbReference>
<dbReference type="AlphaFoldDB" id="A0A0N0E2J2"/>
<sequence>MKILWTLPYLPWPTTSGGKTRQFHLLRSLAARGHRITLLVQSKSALDEATRQTLLPHLERLIVVPRRPLRSLRTLLTALLAPYPMLAAVNGSAPQLQQQFRQLLEEHWDVIQIEHSYSFQPFEQPLIDSGRDFILTEHNVESALGAASYDRLPGWLKPFTLYDQWRYRRWEARVFGQATELVAVTHADADVLHGQTGKPVAVVVNGVDTGHYAGVTPDLAAQRLLFIGNYEYSPNLDAVEWALEEILPALWKLNPQVRFAIAGYGLPDAWRQRWSDPRIEWQGFVPDLRTLQSRASVFFAPLRQGGGSKLKVLEAMAAGLPVVTTDQGSSGLKVENGRHYLGSEDPQVLARILADALADPARLQQIADAGRAYVRAEHDWAVAAAQLEAVYTRLPQLKKEEVSVCA</sequence>
<dbReference type="PANTHER" id="PTHR12526:SF636">
    <property type="entry name" value="BLL3647 PROTEIN"/>
    <property type="match status" value="1"/>
</dbReference>